<accession>A0A4Z2IN59</accession>
<proteinExistence type="predicted"/>
<keyword evidence="1" id="KW-0472">Membrane</keyword>
<evidence type="ECO:0000313" key="3">
    <source>
        <dbReference type="Proteomes" id="UP000314294"/>
    </source>
</evidence>
<sequence length="70" mass="7621">MAPAWGGEVETRLHNFLILVLNGFLNSSPLSGSSSSPFFCFLFLSLYFITIINVIPLSGLGNGECMMGYQ</sequence>
<keyword evidence="3" id="KW-1185">Reference proteome</keyword>
<keyword evidence="1" id="KW-0812">Transmembrane</keyword>
<dbReference type="EMBL" id="SRLO01000069">
    <property type="protein sequence ID" value="TNN78914.1"/>
    <property type="molecule type" value="Genomic_DNA"/>
</dbReference>
<feature type="transmembrane region" description="Helical" evidence="1">
    <location>
        <begin position="36"/>
        <end position="57"/>
    </location>
</feature>
<gene>
    <name evidence="2" type="ORF">EYF80_010840</name>
</gene>
<evidence type="ECO:0000256" key="1">
    <source>
        <dbReference type="SAM" id="Phobius"/>
    </source>
</evidence>
<protein>
    <submittedName>
        <fullName evidence="2">Uncharacterized protein</fullName>
    </submittedName>
</protein>
<reference evidence="2 3" key="1">
    <citation type="submission" date="2019-03" db="EMBL/GenBank/DDBJ databases">
        <title>First draft genome of Liparis tanakae, snailfish: a comprehensive survey of snailfish specific genes.</title>
        <authorList>
            <person name="Kim W."/>
            <person name="Song I."/>
            <person name="Jeong J.-H."/>
            <person name="Kim D."/>
            <person name="Kim S."/>
            <person name="Ryu S."/>
            <person name="Song J.Y."/>
            <person name="Lee S.K."/>
        </authorList>
    </citation>
    <scope>NUCLEOTIDE SEQUENCE [LARGE SCALE GENOMIC DNA]</scope>
    <source>
        <tissue evidence="2">Muscle</tissue>
    </source>
</reference>
<comment type="caution">
    <text evidence="2">The sequence shown here is derived from an EMBL/GenBank/DDBJ whole genome shotgun (WGS) entry which is preliminary data.</text>
</comment>
<name>A0A4Z2IN59_9TELE</name>
<dbReference type="AlphaFoldDB" id="A0A4Z2IN59"/>
<organism evidence="2 3">
    <name type="scientific">Liparis tanakae</name>
    <name type="common">Tanaka's snailfish</name>
    <dbReference type="NCBI Taxonomy" id="230148"/>
    <lineage>
        <taxon>Eukaryota</taxon>
        <taxon>Metazoa</taxon>
        <taxon>Chordata</taxon>
        <taxon>Craniata</taxon>
        <taxon>Vertebrata</taxon>
        <taxon>Euteleostomi</taxon>
        <taxon>Actinopterygii</taxon>
        <taxon>Neopterygii</taxon>
        <taxon>Teleostei</taxon>
        <taxon>Neoteleostei</taxon>
        <taxon>Acanthomorphata</taxon>
        <taxon>Eupercaria</taxon>
        <taxon>Perciformes</taxon>
        <taxon>Cottioidei</taxon>
        <taxon>Cottales</taxon>
        <taxon>Liparidae</taxon>
        <taxon>Liparis</taxon>
    </lineage>
</organism>
<keyword evidence="1" id="KW-1133">Transmembrane helix</keyword>
<evidence type="ECO:0000313" key="2">
    <source>
        <dbReference type="EMBL" id="TNN78914.1"/>
    </source>
</evidence>
<dbReference type="Proteomes" id="UP000314294">
    <property type="component" value="Unassembled WGS sequence"/>
</dbReference>